<name>A0A4Q9MMI8_9APHY</name>
<dbReference type="Pfam" id="PF00775">
    <property type="entry name" value="Dioxygenase_C"/>
    <property type="match status" value="1"/>
</dbReference>
<dbReference type="AlphaFoldDB" id="A0A4Q9MMI8"/>
<dbReference type="GO" id="GO:0008199">
    <property type="term" value="F:ferric iron binding"/>
    <property type="evidence" value="ECO:0007669"/>
    <property type="project" value="InterPro"/>
</dbReference>
<evidence type="ECO:0000256" key="2">
    <source>
        <dbReference type="ARBA" id="ARBA00022964"/>
    </source>
</evidence>
<evidence type="ECO:0000256" key="3">
    <source>
        <dbReference type="ARBA" id="ARBA00023002"/>
    </source>
</evidence>
<dbReference type="OrthoDB" id="121380at2759"/>
<evidence type="ECO:0000313" key="5">
    <source>
        <dbReference type="EMBL" id="TBU28685.1"/>
    </source>
</evidence>
<keyword evidence="2 5" id="KW-0223">Dioxygenase</keyword>
<dbReference type="EMBL" id="ML143419">
    <property type="protein sequence ID" value="TBU28685.1"/>
    <property type="molecule type" value="Genomic_DNA"/>
</dbReference>
<dbReference type="Gene3D" id="2.60.130.10">
    <property type="entry name" value="Aromatic compound dioxygenase"/>
    <property type="match status" value="1"/>
</dbReference>
<dbReference type="PANTHER" id="PTHR33711">
    <property type="entry name" value="DIOXYGENASE, PUTATIVE (AFU_ORTHOLOGUE AFUA_2G02910)-RELATED"/>
    <property type="match status" value="1"/>
</dbReference>
<dbReference type="Proteomes" id="UP000292957">
    <property type="component" value="Unassembled WGS sequence"/>
</dbReference>
<keyword evidence="3" id="KW-0560">Oxidoreductase</keyword>
<accession>A0A4Q9MMI8</accession>
<proteinExistence type="inferred from homology"/>
<dbReference type="InterPro" id="IPR000627">
    <property type="entry name" value="Intradiol_dOase_C"/>
</dbReference>
<dbReference type="SUPFAM" id="SSF49482">
    <property type="entry name" value="Aromatic compound dioxygenase"/>
    <property type="match status" value="1"/>
</dbReference>
<dbReference type="GO" id="GO:0016702">
    <property type="term" value="F:oxidoreductase activity, acting on single donors with incorporation of molecular oxygen, incorporation of two atoms of oxygen"/>
    <property type="evidence" value="ECO:0007669"/>
    <property type="project" value="InterPro"/>
</dbReference>
<reference evidence="5" key="1">
    <citation type="submission" date="2019-01" db="EMBL/GenBank/DDBJ databases">
        <title>Draft genome sequences of three monokaryotic isolates of the white-rot basidiomycete fungus Dichomitus squalens.</title>
        <authorList>
            <consortium name="DOE Joint Genome Institute"/>
            <person name="Lopez S.C."/>
            <person name="Andreopoulos B."/>
            <person name="Pangilinan J."/>
            <person name="Lipzen A."/>
            <person name="Riley R."/>
            <person name="Ahrendt S."/>
            <person name="Ng V."/>
            <person name="Barry K."/>
            <person name="Daum C."/>
            <person name="Grigoriev I.V."/>
            <person name="Hilden K.S."/>
            <person name="Makela M.R."/>
            <person name="de Vries R.P."/>
        </authorList>
    </citation>
    <scope>NUCLEOTIDE SEQUENCE [LARGE SCALE GENOMIC DNA]</scope>
    <source>
        <strain evidence="5">OM18370.1</strain>
    </source>
</reference>
<organism evidence="5">
    <name type="scientific">Dichomitus squalens</name>
    <dbReference type="NCBI Taxonomy" id="114155"/>
    <lineage>
        <taxon>Eukaryota</taxon>
        <taxon>Fungi</taxon>
        <taxon>Dikarya</taxon>
        <taxon>Basidiomycota</taxon>
        <taxon>Agaricomycotina</taxon>
        <taxon>Agaricomycetes</taxon>
        <taxon>Polyporales</taxon>
        <taxon>Polyporaceae</taxon>
        <taxon>Dichomitus</taxon>
    </lineage>
</organism>
<evidence type="ECO:0000259" key="4">
    <source>
        <dbReference type="Pfam" id="PF00775"/>
    </source>
</evidence>
<dbReference type="CDD" id="cd00421">
    <property type="entry name" value="intradiol_dioxygenase"/>
    <property type="match status" value="1"/>
</dbReference>
<gene>
    <name evidence="5" type="ORF">BD311DRAFT_757803</name>
</gene>
<dbReference type="PANTHER" id="PTHR33711:SF7">
    <property type="entry name" value="INTRADIOL RING-CLEAVAGE DIOXYGENASES DOMAIN-CONTAINING PROTEIN-RELATED"/>
    <property type="match status" value="1"/>
</dbReference>
<feature type="domain" description="Intradiol ring-cleavage dioxygenases" evidence="4">
    <location>
        <begin position="54"/>
        <end position="187"/>
    </location>
</feature>
<protein>
    <submittedName>
        <fullName evidence="5">Intradiol ring-cleavage dioxygenase</fullName>
    </submittedName>
</protein>
<sequence>MGRSSIPDWAPYRRMSPLLWLWFVIRSTWVMTVLDNPLSWFLGFRGAQNRFDDIEGPFFLQGAPGVQVDEGQAVLSSTELFNKFDPFLLVLEVKDTNGQPVKNAIIDTWQADSSGTYYFFSWTLRGKMITDGKGRVELLTVRPGDYFSRAAHIHMRIQPASLKHNRMTTQTYLCTGNDPVHMSHDVANKFRPRPDGNMAICWATEDPKDGKSYFDLPKLPQEDVDMADAINRWNAKLKEQGLSKNIKSVGRHQIKLTAY</sequence>
<comment type="similarity">
    <text evidence="1">Belongs to the intradiol ring-cleavage dioxygenase family.</text>
</comment>
<dbReference type="InterPro" id="IPR050770">
    <property type="entry name" value="Intradiol_RC_Dioxygenase"/>
</dbReference>
<evidence type="ECO:0000256" key="1">
    <source>
        <dbReference type="ARBA" id="ARBA00007825"/>
    </source>
</evidence>
<dbReference type="InterPro" id="IPR015889">
    <property type="entry name" value="Intradiol_dOase_core"/>
</dbReference>